<evidence type="ECO:0000313" key="2">
    <source>
        <dbReference type="EMBL" id="VTJ85734.1"/>
    </source>
</evidence>
<protein>
    <submittedName>
        <fullName evidence="2">Uncharacterized protein</fullName>
    </submittedName>
</protein>
<keyword evidence="3" id="KW-1185">Reference proteome</keyword>
<gene>
    <name evidence="1" type="ORF">GHT09_014984</name>
    <name evidence="2" type="ORF">MONAX_5E044323</name>
</gene>
<dbReference type="Proteomes" id="UP000662637">
    <property type="component" value="Unassembled WGS sequence"/>
</dbReference>
<evidence type="ECO:0000313" key="3">
    <source>
        <dbReference type="Proteomes" id="UP000335636"/>
    </source>
</evidence>
<sequence length="142" mass="15540">MPPPGSPNLTRHPGAESRPWLSWLNILTILGGGSSQIGSTGASGFSQKSPVLRLVRPALQPPMQKSEPLGSSHSDATYSQHMAIAQLLPHHQIPWHWKQTDSILENLPLHFVVGMAIRLDHHLSRYLISNSSPLPNGINLTQ</sequence>
<reference evidence="1" key="2">
    <citation type="submission" date="2020-08" db="EMBL/GenBank/DDBJ databases">
        <authorList>
            <person name="Shumante A."/>
            <person name="Zimin A.V."/>
            <person name="Puiu D."/>
            <person name="Salzberg S.L."/>
        </authorList>
    </citation>
    <scope>NUCLEOTIDE SEQUENCE</scope>
    <source>
        <strain evidence="1">WC2-LM</strain>
        <tissue evidence="1">Liver</tissue>
    </source>
</reference>
<name>A0A5E4CV91_MARMO</name>
<reference evidence="2 3" key="1">
    <citation type="submission" date="2019-04" db="EMBL/GenBank/DDBJ databases">
        <authorList>
            <person name="Alioto T."/>
            <person name="Alioto T."/>
        </authorList>
    </citation>
    <scope>NUCLEOTIDE SEQUENCE [LARGE SCALE GENOMIC DNA]</scope>
</reference>
<dbReference type="EMBL" id="CABDUW010002168">
    <property type="protein sequence ID" value="VTJ85734.1"/>
    <property type="molecule type" value="Genomic_DNA"/>
</dbReference>
<proteinExistence type="predicted"/>
<evidence type="ECO:0000313" key="1">
    <source>
        <dbReference type="EMBL" id="KAF7461448.1"/>
    </source>
</evidence>
<dbReference type="EMBL" id="WJEC01008608">
    <property type="protein sequence ID" value="KAF7461448.1"/>
    <property type="molecule type" value="Genomic_DNA"/>
</dbReference>
<dbReference type="AlphaFoldDB" id="A0A5E4CV91"/>
<accession>A0A5E4CV91</accession>
<dbReference type="Proteomes" id="UP000335636">
    <property type="component" value="Unassembled WGS sequence"/>
</dbReference>
<organism evidence="2 3">
    <name type="scientific">Marmota monax</name>
    <name type="common">Woodchuck</name>
    <dbReference type="NCBI Taxonomy" id="9995"/>
    <lineage>
        <taxon>Eukaryota</taxon>
        <taxon>Metazoa</taxon>
        <taxon>Chordata</taxon>
        <taxon>Craniata</taxon>
        <taxon>Vertebrata</taxon>
        <taxon>Euteleostomi</taxon>
        <taxon>Mammalia</taxon>
        <taxon>Eutheria</taxon>
        <taxon>Euarchontoglires</taxon>
        <taxon>Glires</taxon>
        <taxon>Rodentia</taxon>
        <taxon>Sciuromorpha</taxon>
        <taxon>Sciuridae</taxon>
        <taxon>Xerinae</taxon>
        <taxon>Marmotini</taxon>
        <taxon>Marmota</taxon>
    </lineage>
</organism>